<evidence type="ECO:0000313" key="3">
    <source>
        <dbReference type="EMBL" id="PIA55018.1"/>
    </source>
</evidence>
<dbReference type="OrthoDB" id="1862401at2759"/>
<protein>
    <submittedName>
        <fullName evidence="3">Uncharacterized protein</fullName>
    </submittedName>
</protein>
<dbReference type="Pfam" id="PF02458">
    <property type="entry name" value="Transferase"/>
    <property type="match status" value="1"/>
</dbReference>
<evidence type="ECO:0000256" key="2">
    <source>
        <dbReference type="ARBA" id="ARBA00023315"/>
    </source>
</evidence>
<name>A0A2G5EGY1_AQUCA</name>
<dbReference type="PANTHER" id="PTHR31625">
    <property type="match status" value="1"/>
</dbReference>
<organism evidence="3 4">
    <name type="scientific">Aquilegia coerulea</name>
    <name type="common">Rocky mountain columbine</name>
    <dbReference type="NCBI Taxonomy" id="218851"/>
    <lineage>
        <taxon>Eukaryota</taxon>
        <taxon>Viridiplantae</taxon>
        <taxon>Streptophyta</taxon>
        <taxon>Embryophyta</taxon>
        <taxon>Tracheophyta</taxon>
        <taxon>Spermatophyta</taxon>
        <taxon>Magnoliopsida</taxon>
        <taxon>Ranunculales</taxon>
        <taxon>Ranunculaceae</taxon>
        <taxon>Thalictroideae</taxon>
        <taxon>Aquilegia</taxon>
    </lineage>
</organism>
<dbReference type="STRING" id="218851.A0A2G5EGY1"/>
<sequence>MGSPDKVQVLEKCRVAPPKGSISSTSLPLTFLDLPWLVIAPVDRLFFYEFEHSKAHFMNTILPNIKHSLSLTLQQYYPLAGNLTWSQESTKPEILYTIGDSVSLTVAECDRDFYNLTGNHARDANEFHPLVPTFAQVNSSEKLVPAMALQVTLFPYKGICIGIKMNHVVADGRTSNHFMKSWATLCRLEGDHTSVATESFVPLYDRSIVKDPKEIEKTLLNDMAKLNITSDTFKFSAVAFVSDKSDNVQATFVIGQSDVKKLKEWISTRLRNEEGILPQLHLSTFVLACAYVWVCLIKAEWVSNDDVVKVSEDQKEQFAFAVDGRSQLNPPVPITYFGNCLGYCLVKSNRKALLQDDGIAIAAELIAKGIQKIRNPDELWTLVANFYCRNPSVPRLDPDCTITVAGSPKLNVYETDFGWGKPKKVEVISIRGSGAISLTEYPHEEGALEIGLVRTKKKMDAFSSLFINNLKSLPSGSGN</sequence>
<keyword evidence="1" id="KW-0808">Transferase</keyword>
<keyword evidence="2" id="KW-0012">Acyltransferase</keyword>
<dbReference type="FunCoup" id="A0A2G5EGY1">
    <property type="interactions" value="291"/>
</dbReference>
<dbReference type="Gene3D" id="3.30.559.10">
    <property type="entry name" value="Chloramphenicol acetyltransferase-like domain"/>
    <property type="match status" value="2"/>
</dbReference>
<reference evidence="3 4" key="1">
    <citation type="submission" date="2017-09" db="EMBL/GenBank/DDBJ databases">
        <title>WGS assembly of Aquilegia coerulea Goldsmith.</title>
        <authorList>
            <person name="Hodges S."/>
            <person name="Kramer E."/>
            <person name="Nordborg M."/>
            <person name="Tomkins J."/>
            <person name="Borevitz J."/>
            <person name="Derieg N."/>
            <person name="Yan J."/>
            <person name="Mihaltcheva S."/>
            <person name="Hayes R.D."/>
            <person name="Rokhsar D."/>
        </authorList>
    </citation>
    <scope>NUCLEOTIDE SEQUENCE [LARGE SCALE GENOMIC DNA]</scope>
    <source>
        <strain evidence="4">cv. Goldsmith</strain>
    </source>
</reference>
<gene>
    <name evidence="3" type="ORF">AQUCO_00800032v1</name>
</gene>
<keyword evidence="4" id="KW-1185">Reference proteome</keyword>
<dbReference type="InterPro" id="IPR023213">
    <property type="entry name" value="CAT-like_dom_sf"/>
</dbReference>
<accession>A0A2G5EGY1</accession>
<dbReference type="AlphaFoldDB" id="A0A2G5EGY1"/>
<evidence type="ECO:0000313" key="4">
    <source>
        <dbReference type="Proteomes" id="UP000230069"/>
    </source>
</evidence>
<dbReference type="InParanoid" id="A0A2G5EGY1"/>
<proteinExistence type="predicted"/>
<dbReference type="InterPro" id="IPR051504">
    <property type="entry name" value="Plant_metabolite_acyltrans"/>
</dbReference>
<dbReference type="GO" id="GO:0016747">
    <property type="term" value="F:acyltransferase activity, transferring groups other than amino-acyl groups"/>
    <property type="evidence" value="ECO:0007669"/>
    <property type="project" value="UniProtKB-ARBA"/>
</dbReference>
<dbReference type="EMBL" id="KZ305025">
    <property type="protein sequence ID" value="PIA55018.1"/>
    <property type="molecule type" value="Genomic_DNA"/>
</dbReference>
<evidence type="ECO:0000256" key="1">
    <source>
        <dbReference type="ARBA" id="ARBA00022679"/>
    </source>
</evidence>
<dbReference type="Proteomes" id="UP000230069">
    <property type="component" value="Unassembled WGS sequence"/>
</dbReference>